<protein>
    <submittedName>
        <fullName evidence="1">Uncharacterized protein</fullName>
    </submittedName>
</protein>
<proteinExistence type="predicted"/>
<comment type="caution">
    <text evidence="1">The sequence shown here is derived from an EMBL/GenBank/DDBJ whole genome shotgun (WGS) entry which is preliminary data.</text>
</comment>
<evidence type="ECO:0000313" key="1">
    <source>
        <dbReference type="EMBL" id="KAF9531165.1"/>
    </source>
</evidence>
<sequence>MVPFTIAEDVSLEIVLVGIISCFPDLSKKDIPTFNLLQNPQFFGGFPYSLRTWQRFSKIRKMSTASIEPLDPTQLLADHERELHLIVDRKLRITKEDPIVAALGPQGEEVIRNYTNIWKLDDSNHHFIVREKSGSLSLLERRENGDNLNGGTSQ</sequence>
<name>A0A9P6EL83_9AGAR</name>
<organism evidence="1 2">
    <name type="scientific">Crepidotus variabilis</name>
    <dbReference type="NCBI Taxonomy" id="179855"/>
    <lineage>
        <taxon>Eukaryota</taxon>
        <taxon>Fungi</taxon>
        <taxon>Dikarya</taxon>
        <taxon>Basidiomycota</taxon>
        <taxon>Agaricomycotina</taxon>
        <taxon>Agaricomycetes</taxon>
        <taxon>Agaricomycetidae</taxon>
        <taxon>Agaricales</taxon>
        <taxon>Agaricineae</taxon>
        <taxon>Crepidotaceae</taxon>
        <taxon>Crepidotus</taxon>
    </lineage>
</organism>
<dbReference type="EMBL" id="MU157836">
    <property type="protein sequence ID" value="KAF9531165.1"/>
    <property type="molecule type" value="Genomic_DNA"/>
</dbReference>
<accession>A0A9P6EL83</accession>
<dbReference type="Proteomes" id="UP000807306">
    <property type="component" value="Unassembled WGS sequence"/>
</dbReference>
<keyword evidence="2" id="KW-1185">Reference proteome</keyword>
<dbReference type="AlphaFoldDB" id="A0A9P6EL83"/>
<gene>
    <name evidence="1" type="ORF">CPB83DRAFT_849463</name>
</gene>
<reference evidence="1" key="1">
    <citation type="submission" date="2020-11" db="EMBL/GenBank/DDBJ databases">
        <authorList>
            <consortium name="DOE Joint Genome Institute"/>
            <person name="Ahrendt S."/>
            <person name="Riley R."/>
            <person name="Andreopoulos W."/>
            <person name="Labutti K."/>
            <person name="Pangilinan J."/>
            <person name="Ruiz-Duenas F.J."/>
            <person name="Barrasa J.M."/>
            <person name="Sanchez-Garcia M."/>
            <person name="Camarero S."/>
            <person name="Miyauchi S."/>
            <person name="Serrano A."/>
            <person name="Linde D."/>
            <person name="Babiker R."/>
            <person name="Drula E."/>
            <person name="Ayuso-Fernandez I."/>
            <person name="Pacheco R."/>
            <person name="Padilla G."/>
            <person name="Ferreira P."/>
            <person name="Barriuso J."/>
            <person name="Kellner H."/>
            <person name="Castanera R."/>
            <person name="Alfaro M."/>
            <person name="Ramirez L."/>
            <person name="Pisabarro A.G."/>
            <person name="Kuo A."/>
            <person name="Tritt A."/>
            <person name="Lipzen A."/>
            <person name="He G."/>
            <person name="Yan M."/>
            <person name="Ng V."/>
            <person name="Cullen D."/>
            <person name="Martin F."/>
            <person name="Rosso M.-N."/>
            <person name="Henrissat B."/>
            <person name="Hibbett D."/>
            <person name="Martinez A.T."/>
            <person name="Grigoriev I.V."/>
        </authorList>
    </citation>
    <scope>NUCLEOTIDE SEQUENCE</scope>
    <source>
        <strain evidence="1">CBS 506.95</strain>
    </source>
</reference>
<evidence type="ECO:0000313" key="2">
    <source>
        <dbReference type="Proteomes" id="UP000807306"/>
    </source>
</evidence>